<gene>
    <name evidence="1" type="ORF">NEF87_000433</name>
</gene>
<organism evidence="1 2">
    <name type="scientific">Candidatus Lokiarchaeum ossiferum</name>
    <dbReference type="NCBI Taxonomy" id="2951803"/>
    <lineage>
        <taxon>Archaea</taxon>
        <taxon>Promethearchaeati</taxon>
        <taxon>Promethearchaeota</taxon>
        <taxon>Promethearchaeia</taxon>
        <taxon>Promethearchaeales</taxon>
        <taxon>Promethearchaeaceae</taxon>
        <taxon>Candidatus Lokiarchaeum</taxon>
    </lineage>
</organism>
<evidence type="ECO:0000313" key="1">
    <source>
        <dbReference type="EMBL" id="UYP44148.1"/>
    </source>
</evidence>
<dbReference type="EMBL" id="CP104013">
    <property type="protein sequence ID" value="UYP44148.1"/>
    <property type="molecule type" value="Genomic_DNA"/>
</dbReference>
<proteinExistence type="predicted"/>
<reference evidence="1" key="1">
    <citation type="submission" date="2022-09" db="EMBL/GenBank/DDBJ databases">
        <title>Actin cytoskeleton and complex cell architecture in an #Asgard archaeon.</title>
        <authorList>
            <person name="Ponce Toledo R.I."/>
            <person name="Schleper C."/>
            <person name="Rodrigues Oliveira T."/>
            <person name="Wollweber F."/>
            <person name="Xu J."/>
            <person name="Rittmann S."/>
            <person name="Klingl A."/>
            <person name="Pilhofer M."/>
        </authorList>
    </citation>
    <scope>NUCLEOTIDE SEQUENCE</scope>
    <source>
        <strain evidence="1">B-35</strain>
    </source>
</reference>
<dbReference type="Proteomes" id="UP001208689">
    <property type="component" value="Chromosome"/>
</dbReference>
<keyword evidence="2" id="KW-1185">Reference proteome</keyword>
<name>A0ABY6HLF9_9ARCH</name>
<evidence type="ECO:0008006" key="3">
    <source>
        <dbReference type="Google" id="ProtNLM"/>
    </source>
</evidence>
<evidence type="ECO:0000313" key="2">
    <source>
        <dbReference type="Proteomes" id="UP001208689"/>
    </source>
</evidence>
<protein>
    <recommendedName>
        <fullName evidence="3">DNA topoisomerase type IA zn finger domain-containing protein</fullName>
    </recommendedName>
</protein>
<sequence>MAMGLTEREQEYICRLIKDRIKYIESHLNPIERDTIIKDLNNLIQKIQTFSISNLTISTNTPVQSTSDRQTEQLDSIKQIDRRIKTANAPSKEKIKDFPKKLNKNQDKISSIDSEHPKVKSIEEIKVVCEKCDKYMDLFKSLKSEYFRCRRFPRCNVTGDVTQVKRALIEKIVTKRKNADTVKLYRFAENEGVVFVSEVTKEKGLLNSIDEGVWR</sequence>
<accession>A0ABY6HLF9</accession>